<keyword evidence="2" id="KW-1185">Reference proteome</keyword>
<gene>
    <name evidence="1" type="ORF">MFLAVUS_006924</name>
</gene>
<name>A0ABP9Z2V8_9FUNG</name>
<comment type="caution">
    <text evidence="1">The sequence shown here is derived from an EMBL/GenBank/DDBJ whole genome shotgun (WGS) entry which is preliminary data.</text>
</comment>
<accession>A0ABP9Z2V8</accession>
<dbReference type="EMBL" id="BAABUK010000017">
    <property type="protein sequence ID" value="GAA5813446.1"/>
    <property type="molecule type" value="Genomic_DNA"/>
</dbReference>
<evidence type="ECO:0000313" key="2">
    <source>
        <dbReference type="Proteomes" id="UP001473302"/>
    </source>
</evidence>
<organism evidence="1 2">
    <name type="scientific">Mucor flavus</name>
    <dbReference type="NCBI Taxonomy" id="439312"/>
    <lineage>
        <taxon>Eukaryota</taxon>
        <taxon>Fungi</taxon>
        <taxon>Fungi incertae sedis</taxon>
        <taxon>Mucoromycota</taxon>
        <taxon>Mucoromycotina</taxon>
        <taxon>Mucoromycetes</taxon>
        <taxon>Mucorales</taxon>
        <taxon>Mucorineae</taxon>
        <taxon>Mucoraceae</taxon>
        <taxon>Mucor</taxon>
    </lineage>
</organism>
<evidence type="ECO:0000313" key="1">
    <source>
        <dbReference type="EMBL" id="GAA5813446.1"/>
    </source>
</evidence>
<dbReference type="Proteomes" id="UP001473302">
    <property type="component" value="Unassembled WGS sequence"/>
</dbReference>
<protein>
    <submittedName>
        <fullName evidence="1">Uncharacterized protein</fullName>
    </submittedName>
</protein>
<proteinExistence type="predicted"/>
<sequence length="114" mass="12877">MLQDVIMNVFNQNIEVAGPITRIKQETEDTKDYLRCALYSSVKSEPPPLEIGNFARPITHYLSLSTGVKLYRKHMAHLNNIPSFSSSFNSDLSKTSVAKESNNYHCMSCNITFS</sequence>
<reference evidence="1 2" key="1">
    <citation type="submission" date="2024-04" db="EMBL/GenBank/DDBJ databases">
        <title>genome sequences of Mucor flavus KT1a and Helicostylum pulchrum KT1b strains isolated from the surface of a dry-aged beef.</title>
        <authorList>
            <person name="Toyotome T."/>
            <person name="Hosono M."/>
            <person name="Torimaru M."/>
            <person name="Fukuda K."/>
            <person name="Mikami N."/>
        </authorList>
    </citation>
    <scope>NUCLEOTIDE SEQUENCE [LARGE SCALE GENOMIC DNA]</scope>
    <source>
        <strain evidence="1 2">KT1a</strain>
    </source>
</reference>